<name>C4FKJ5_9AQUI</name>
<evidence type="ECO:0000313" key="2">
    <source>
        <dbReference type="EMBL" id="EEP60407.1"/>
    </source>
</evidence>
<reference evidence="2 3" key="1">
    <citation type="submission" date="2009-04" db="EMBL/GenBank/DDBJ databases">
        <authorList>
            <person name="Reysenbach A.-L."/>
            <person name="Heidelberg J.F."/>
            <person name="Nelson W.C."/>
        </authorList>
    </citation>
    <scope>NUCLEOTIDE SEQUENCE [LARGE SCALE GENOMIC DNA]</scope>
    <source>
        <strain evidence="2 3">SS-5</strain>
    </source>
</reference>
<protein>
    <submittedName>
        <fullName evidence="2">Uncharacterized protein</fullName>
    </submittedName>
</protein>
<organism evidence="2 3">
    <name type="scientific">Sulfurihydrogenibium yellowstonense SS-5</name>
    <dbReference type="NCBI Taxonomy" id="432331"/>
    <lineage>
        <taxon>Bacteria</taxon>
        <taxon>Pseudomonadati</taxon>
        <taxon>Aquificota</taxon>
        <taxon>Aquificia</taxon>
        <taxon>Aquificales</taxon>
        <taxon>Hydrogenothermaceae</taxon>
        <taxon>Sulfurihydrogenibium</taxon>
    </lineage>
</organism>
<keyword evidence="3" id="KW-1185">Reference proteome</keyword>
<gene>
    <name evidence="2" type="ORF">SULYE_1095</name>
</gene>
<feature type="region of interest" description="Disordered" evidence="1">
    <location>
        <begin position="35"/>
        <end position="57"/>
    </location>
</feature>
<evidence type="ECO:0000313" key="3">
    <source>
        <dbReference type="Proteomes" id="UP000005540"/>
    </source>
</evidence>
<comment type="caution">
    <text evidence="2">The sequence shown here is derived from an EMBL/GenBank/DDBJ whole genome shotgun (WGS) entry which is preliminary data.</text>
</comment>
<sequence>MDDFSIEKVYEVKPISDIDSKREFIKKRKKKVKEETPPPILKPEKENTEEGHIDIYV</sequence>
<dbReference type="RefSeq" id="WP_007547178.1">
    <property type="nucleotide sequence ID" value="NZ_ABZS01000100.1"/>
</dbReference>
<dbReference type="Proteomes" id="UP000005540">
    <property type="component" value="Unassembled WGS sequence"/>
</dbReference>
<dbReference type="AlphaFoldDB" id="C4FKJ5"/>
<dbReference type="EMBL" id="ABZS01000100">
    <property type="protein sequence ID" value="EEP60407.1"/>
    <property type="molecule type" value="Genomic_DNA"/>
</dbReference>
<accession>C4FKJ5</accession>
<evidence type="ECO:0000256" key="1">
    <source>
        <dbReference type="SAM" id="MobiDB-lite"/>
    </source>
</evidence>
<proteinExistence type="predicted"/>